<keyword evidence="2" id="KW-0805">Transcription regulation</keyword>
<feature type="domain" description="PhyR sigma2" evidence="6">
    <location>
        <begin position="16"/>
        <end position="69"/>
    </location>
</feature>
<evidence type="ECO:0000256" key="4">
    <source>
        <dbReference type="ARBA" id="ARBA00023163"/>
    </source>
</evidence>
<dbReference type="PATRIC" id="fig|1346791.3.peg.3460"/>
<dbReference type="SUPFAM" id="SSF88659">
    <property type="entry name" value="Sigma3 and sigma4 domains of RNA polymerase sigma factors"/>
    <property type="match status" value="1"/>
</dbReference>
<dbReference type="InterPro" id="IPR053866">
    <property type="entry name" value="PhyR_sigma2"/>
</dbReference>
<dbReference type="InterPro" id="IPR014284">
    <property type="entry name" value="RNA_pol_sigma-70_dom"/>
</dbReference>
<dbReference type="EMBL" id="AUWY01000116">
    <property type="protein sequence ID" value="EQB30836.1"/>
    <property type="molecule type" value="Genomic_DNA"/>
</dbReference>
<dbReference type="Gene3D" id="1.10.10.10">
    <property type="entry name" value="Winged helix-like DNA-binding domain superfamily/Winged helix DNA-binding domain"/>
    <property type="match status" value="1"/>
</dbReference>
<keyword evidence="4" id="KW-0804">Transcription</keyword>
<organism evidence="7 8">
    <name type="scientific">Sphingobium ummariense RL-3</name>
    <dbReference type="NCBI Taxonomy" id="1346791"/>
    <lineage>
        <taxon>Bacteria</taxon>
        <taxon>Pseudomonadati</taxon>
        <taxon>Pseudomonadota</taxon>
        <taxon>Alphaproteobacteria</taxon>
        <taxon>Sphingomonadales</taxon>
        <taxon>Sphingomonadaceae</taxon>
        <taxon>Sphingobium</taxon>
    </lineage>
</organism>
<dbReference type="InterPro" id="IPR013324">
    <property type="entry name" value="RNA_pol_sigma_r3/r4-like"/>
</dbReference>
<evidence type="ECO:0000313" key="7">
    <source>
        <dbReference type="EMBL" id="EQB30836.1"/>
    </source>
</evidence>
<dbReference type="InterPro" id="IPR013325">
    <property type="entry name" value="RNA_pol_sigma_r2"/>
</dbReference>
<dbReference type="AlphaFoldDB" id="T0IYK9"/>
<evidence type="ECO:0000256" key="3">
    <source>
        <dbReference type="ARBA" id="ARBA00023082"/>
    </source>
</evidence>
<sequence length="182" mass="20465">MRSAMSLSEEMIAQMQPLIPALRRYARAMLRHRDDADDLVQDVLERAIGGWHGRRKGASLRSWLFTILHNLALDRLRRLARRGMAAPLESVSEARLATPASQEHGTQTRDVLALIALLPADQRSVLLLVAVEELSYAEAAAVLDVPQGTVMSRLARARERLRRMMDENVQTPFEKPALRIVP</sequence>
<dbReference type="GO" id="GO:0006352">
    <property type="term" value="P:DNA-templated transcription initiation"/>
    <property type="evidence" value="ECO:0007669"/>
    <property type="project" value="InterPro"/>
</dbReference>
<feature type="domain" description="RNA polymerase sigma factor 70 region 4 type 2" evidence="5">
    <location>
        <begin position="110"/>
        <end position="161"/>
    </location>
</feature>
<dbReference type="Proteomes" id="UP000015523">
    <property type="component" value="Unassembled WGS sequence"/>
</dbReference>
<dbReference type="Pfam" id="PF22029">
    <property type="entry name" value="PhyR_sigma2"/>
    <property type="match status" value="1"/>
</dbReference>
<dbReference type="PANTHER" id="PTHR43133">
    <property type="entry name" value="RNA POLYMERASE ECF-TYPE SIGMA FACTO"/>
    <property type="match status" value="1"/>
</dbReference>
<dbReference type="InterPro" id="IPR013249">
    <property type="entry name" value="RNA_pol_sigma70_r4_t2"/>
</dbReference>
<dbReference type="GO" id="GO:0016987">
    <property type="term" value="F:sigma factor activity"/>
    <property type="evidence" value="ECO:0007669"/>
    <property type="project" value="UniProtKB-KW"/>
</dbReference>
<comment type="similarity">
    <text evidence="1">Belongs to the sigma-70 factor family. ECF subfamily.</text>
</comment>
<accession>T0IYK9</accession>
<dbReference type="InterPro" id="IPR039425">
    <property type="entry name" value="RNA_pol_sigma-70-like"/>
</dbReference>
<comment type="caution">
    <text evidence="7">The sequence shown here is derived from an EMBL/GenBank/DDBJ whole genome shotgun (WGS) entry which is preliminary data.</text>
</comment>
<evidence type="ECO:0000313" key="8">
    <source>
        <dbReference type="Proteomes" id="UP000015523"/>
    </source>
</evidence>
<dbReference type="Pfam" id="PF08281">
    <property type="entry name" value="Sigma70_r4_2"/>
    <property type="match status" value="1"/>
</dbReference>
<evidence type="ECO:0000259" key="5">
    <source>
        <dbReference type="Pfam" id="PF08281"/>
    </source>
</evidence>
<evidence type="ECO:0000256" key="1">
    <source>
        <dbReference type="ARBA" id="ARBA00010641"/>
    </source>
</evidence>
<evidence type="ECO:0000259" key="6">
    <source>
        <dbReference type="Pfam" id="PF22029"/>
    </source>
</evidence>
<protein>
    <recommendedName>
        <fullName evidence="9">RNA polymerase sigma factor</fullName>
    </recommendedName>
</protein>
<dbReference type="eggNOG" id="COG1595">
    <property type="taxonomic scope" value="Bacteria"/>
</dbReference>
<dbReference type="SUPFAM" id="SSF88946">
    <property type="entry name" value="Sigma2 domain of RNA polymerase sigma factors"/>
    <property type="match status" value="1"/>
</dbReference>
<keyword evidence="3" id="KW-0731">Sigma factor</keyword>
<evidence type="ECO:0000256" key="2">
    <source>
        <dbReference type="ARBA" id="ARBA00023015"/>
    </source>
</evidence>
<dbReference type="Gene3D" id="1.10.1740.10">
    <property type="match status" value="1"/>
</dbReference>
<name>T0IYK9_9SPHN</name>
<keyword evidence="8" id="KW-1185">Reference proteome</keyword>
<dbReference type="InterPro" id="IPR036388">
    <property type="entry name" value="WH-like_DNA-bd_sf"/>
</dbReference>
<proteinExistence type="inferred from homology"/>
<dbReference type="NCBIfam" id="TIGR02937">
    <property type="entry name" value="sigma70-ECF"/>
    <property type="match status" value="1"/>
</dbReference>
<evidence type="ECO:0008006" key="9">
    <source>
        <dbReference type="Google" id="ProtNLM"/>
    </source>
</evidence>
<reference evidence="7 8" key="1">
    <citation type="journal article" date="2013" name="Genome Announc.">
        <title>Draft Genome Sequence of Sphingobium ummariense Strain RL-3, a Hexachlorocyclohexane-Degrading Bacterium.</title>
        <authorList>
            <person name="Kohli P."/>
            <person name="Dua A."/>
            <person name="Sangwan N."/>
            <person name="Oldach P."/>
            <person name="Khurana J.P."/>
            <person name="Lal R."/>
        </authorList>
    </citation>
    <scope>NUCLEOTIDE SEQUENCE [LARGE SCALE GENOMIC DNA]</scope>
    <source>
        <strain evidence="7 8">RL-3</strain>
    </source>
</reference>
<dbReference type="GO" id="GO:0003677">
    <property type="term" value="F:DNA binding"/>
    <property type="evidence" value="ECO:0007669"/>
    <property type="project" value="InterPro"/>
</dbReference>
<dbReference type="STRING" id="1346791.M529_17945"/>
<gene>
    <name evidence="7" type="ORF">M529_17945</name>
</gene>
<dbReference type="PANTHER" id="PTHR43133:SF25">
    <property type="entry name" value="RNA POLYMERASE SIGMA FACTOR RFAY-RELATED"/>
    <property type="match status" value="1"/>
</dbReference>